<dbReference type="Proteomes" id="UP000330809">
    <property type="component" value="Unassembled WGS sequence"/>
</dbReference>
<feature type="compositionally biased region" description="Gly residues" evidence="1">
    <location>
        <begin position="26"/>
        <end position="37"/>
    </location>
</feature>
<organism evidence="2 3">
    <name type="scientific">Pseudomonas fragi</name>
    <dbReference type="NCBI Taxonomy" id="296"/>
    <lineage>
        <taxon>Bacteria</taxon>
        <taxon>Pseudomonadati</taxon>
        <taxon>Pseudomonadota</taxon>
        <taxon>Gammaproteobacteria</taxon>
        <taxon>Pseudomonadales</taxon>
        <taxon>Pseudomonadaceae</taxon>
        <taxon>Pseudomonas</taxon>
    </lineage>
</organism>
<accession>A0A449IKQ0</accession>
<proteinExistence type="predicted"/>
<dbReference type="EMBL" id="CAACYJ010000035">
    <property type="protein sequence ID" value="VFB19975.1"/>
    <property type="molecule type" value="Genomic_DNA"/>
</dbReference>
<feature type="compositionally biased region" description="Acidic residues" evidence="1">
    <location>
        <begin position="41"/>
        <end position="57"/>
    </location>
</feature>
<evidence type="ECO:0000256" key="1">
    <source>
        <dbReference type="SAM" id="MobiDB-lite"/>
    </source>
</evidence>
<dbReference type="RefSeq" id="WP_133144417.1">
    <property type="nucleotide sequence ID" value="NZ_CAACYJ010000035.1"/>
</dbReference>
<gene>
    <name evidence="2" type="ORF">NCTC10754_02586</name>
</gene>
<sequence>MGTSTSSGGGKAGSPFDPEWLDQGDVAGGAGPEGGAPDGAPDGDEGAPQDVPEDGDAGLEPAQDQDIAPDRRFMPARSKMGKYLSGGGRDALRGAASSMIKKGMGGAGRASNTMRGVAQGAGRLGSFLEAVRAGTDPQVVDWIQRVRGLNLSASDLALELIKEVMPDTGSVDDESLRNAAADALAQLYEQDPNVDIFQLDDQQITAVIGFTIANEVCNRMDLQLGQTYEKLKYSPVEIQEFRNDIKQWVHGEVQRIMEDLAAQRIDPQTLAQTVLQTALEVFAE</sequence>
<name>A0A449IKQ0_PSEFR</name>
<evidence type="ECO:0000313" key="3">
    <source>
        <dbReference type="Proteomes" id="UP000330809"/>
    </source>
</evidence>
<feature type="region of interest" description="Disordered" evidence="1">
    <location>
        <begin position="1"/>
        <end position="88"/>
    </location>
</feature>
<evidence type="ECO:0000313" key="2">
    <source>
        <dbReference type="EMBL" id="VFB19975.1"/>
    </source>
</evidence>
<reference evidence="2 3" key="1">
    <citation type="submission" date="2019-02" db="EMBL/GenBank/DDBJ databases">
        <authorList>
            <consortium name="Pathogen Informatics"/>
        </authorList>
    </citation>
    <scope>NUCLEOTIDE SEQUENCE [LARGE SCALE GENOMIC DNA]</scope>
    <source>
        <strain evidence="2 3">3012STDY7103891</strain>
    </source>
</reference>
<dbReference type="AlphaFoldDB" id="A0A449IKQ0"/>
<protein>
    <submittedName>
        <fullName evidence="2">Uncharacterized protein</fullName>
    </submittedName>
</protein>